<evidence type="ECO:0000313" key="1">
    <source>
        <dbReference type="EMBL" id="CAB4142433.1"/>
    </source>
</evidence>
<proteinExistence type="predicted"/>
<dbReference type="Pfam" id="PF16790">
    <property type="entry name" value="Phage_clamp_A"/>
    <property type="match status" value="1"/>
</dbReference>
<reference evidence="1" key="1">
    <citation type="submission" date="2020-04" db="EMBL/GenBank/DDBJ databases">
        <authorList>
            <person name="Chiriac C."/>
            <person name="Salcher M."/>
            <person name="Ghai R."/>
            <person name="Kavagutti S V."/>
        </authorList>
    </citation>
    <scope>NUCLEOTIDE SEQUENCE</scope>
</reference>
<dbReference type="EMBL" id="LR796423">
    <property type="protein sequence ID" value="CAB4142433.1"/>
    <property type="molecule type" value="Genomic_DNA"/>
</dbReference>
<dbReference type="GO" id="GO:0006260">
    <property type="term" value="P:DNA replication"/>
    <property type="evidence" value="ECO:0007669"/>
    <property type="project" value="InterPro"/>
</dbReference>
<dbReference type="GO" id="GO:0003677">
    <property type="term" value="F:DNA binding"/>
    <property type="evidence" value="ECO:0007669"/>
    <property type="project" value="InterPro"/>
</dbReference>
<accession>A0A6J5MAS5</accession>
<dbReference type="Gene3D" id="1.20.272.50">
    <property type="entry name" value="Bacteriophage clamp loader A subunit, A' domain"/>
    <property type="match status" value="1"/>
</dbReference>
<organism evidence="1">
    <name type="scientific">uncultured Caudovirales phage</name>
    <dbReference type="NCBI Taxonomy" id="2100421"/>
    <lineage>
        <taxon>Viruses</taxon>
        <taxon>Duplodnaviria</taxon>
        <taxon>Heunggongvirae</taxon>
        <taxon>Uroviricota</taxon>
        <taxon>Caudoviricetes</taxon>
        <taxon>Peduoviridae</taxon>
        <taxon>Maltschvirus</taxon>
        <taxon>Maltschvirus maltsch</taxon>
    </lineage>
</organism>
<sequence length="130" mass="15206">MANPFDYVNAINFNKQDLMTGTENDELAEAAYVPFLANRSLSNFPDTILYANEMNKHNHLDNKLQFHYLINSIRPKKRFSKWAKRQDSEDFEAVKEYFKYNNTKTEQALQLLTPDQIKTIKKKLNTGGLK</sequence>
<protein>
    <submittedName>
        <fullName evidence="1">Clamp loader small subunit</fullName>
    </submittedName>
</protein>
<gene>
    <name evidence="1" type="ORF">UFOVP447_6</name>
</gene>
<name>A0A6J5MAS5_9CAUD</name>
<dbReference type="InterPro" id="IPR031868">
    <property type="entry name" value="Phage_clamp_gp62"/>
</dbReference>